<sequence length="459" mass="50609">MIKKSFLVFTAFMAVAGILNLSGCERMVQSAVVEPKDQSRENPKENPDETEEITDSEGTEGMTVAQQVMVPQRYQVDETALVSIPTEEGSEDVGNAETPSSGITFTLKANAEVEVPDVKDISKKKAVPQKADETEMKKIFDKLSQGGKIEKTNSGQGSVSTELTLKGIPYICQYSTEGNESLSFWWKGEVSGDTESGAVDEAKIFSEARAENQTVTEEEALDFIKSLGLGEFQIAYTEAEHIEGENGSVQKDSFQLERVVEGVPVNYVYEHVLPVYEKAASWADEDGTVHEPEDRTWQEELMKIHYTAGTLKSFAYTAALDISDLSDEKLFLLPFEEIQQIFRDSLIPQIAASRTNPKLTVIGTAADGSGLAWTQYPSPESASMEFTVTKVKLGYMRQRENGSAEQGILTPVWDFYGTWKAKEPDGQGGYEEHTMDHEAVSLMTIDACTGSVVQRVLGY</sequence>
<evidence type="ECO:0000256" key="2">
    <source>
        <dbReference type="SAM" id="SignalP"/>
    </source>
</evidence>
<protein>
    <submittedName>
        <fullName evidence="3">Uncharacterized protein</fullName>
    </submittedName>
</protein>
<dbReference type="EMBL" id="CACRST010000008">
    <property type="protein sequence ID" value="VYS80345.1"/>
    <property type="molecule type" value="Genomic_DNA"/>
</dbReference>
<dbReference type="AlphaFoldDB" id="A0A6N2RKM8"/>
<dbReference type="Pfam" id="PF19499">
    <property type="entry name" value="DUF6034"/>
    <property type="match status" value="1"/>
</dbReference>
<organism evidence="3">
    <name type="scientific">Blautia glucerasea</name>
    <dbReference type="NCBI Taxonomy" id="536633"/>
    <lineage>
        <taxon>Bacteria</taxon>
        <taxon>Bacillati</taxon>
        <taxon>Bacillota</taxon>
        <taxon>Clostridia</taxon>
        <taxon>Lachnospirales</taxon>
        <taxon>Lachnospiraceae</taxon>
        <taxon>Blautia</taxon>
    </lineage>
</organism>
<proteinExistence type="predicted"/>
<feature type="signal peptide" evidence="2">
    <location>
        <begin position="1"/>
        <end position="16"/>
    </location>
</feature>
<evidence type="ECO:0000256" key="1">
    <source>
        <dbReference type="SAM" id="MobiDB-lite"/>
    </source>
</evidence>
<dbReference type="RefSeq" id="WP_156352632.1">
    <property type="nucleotide sequence ID" value="NZ_CACRST010000008.1"/>
</dbReference>
<keyword evidence="2" id="KW-0732">Signal</keyword>
<dbReference type="InterPro" id="IPR046098">
    <property type="entry name" value="DUF6034"/>
</dbReference>
<reference evidence="3" key="1">
    <citation type="submission" date="2019-11" db="EMBL/GenBank/DDBJ databases">
        <authorList>
            <person name="Feng L."/>
        </authorList>
    </citation>
    <scope>NUCLEOTIDE SEQUENCE</scope>
    <source>
        <strain evidence="3">BgluceraseaLFYP119</strain>
    </source>
</reference>
<gene>
    <name evidence="3" type="ORF">BGLFYP119_00645</name>
</gene>
<name>A0A6N2RKM8_9FIRM</name>
<feature type="compositionally biased region" description="Acidic residues" evidence="1">
    <location>
        <begin position="48"/>
        <end position="58"/>
    </location>
</feature>
<feature type="compositionally biased region" description="Basic and acidic residues" evidence="1">
    <location>
        <begin position="34"/>
        <end position="47"/>
    </location>
</feature>
<feature type="chain" id="PRO_5038819154" evidence="2">
    <location>
        <begin position="17"/>
        <end position="459"/>
    </location>
</feature>
<evidence type="ECO:0000313" key="3">
    <source>
        <dbReference type="EMBL" id="VYS80345.1"/>
    </source>
</evidence>
<accession>A0A6N2RKM8</accession>
<feature type="region of interest" description="Disordered" evidence="1">
    <location>
        <begin position="32"/>
        <end position="61"/>
    </location>
</feature>